<evidence type="ECO:0000256" key="1">
    <source>
        <dbReference type="ARBA" id="ARBA00004651"/>
    </source>
</evidence>
<dbReference type="AlphaFoldDB" id="A0A0U1DY64"/>
<feature type="transmembrane region" description="Helical" evidence="7">
    <location>
        <begin position="377"/>
        <end position="399"/>
    </location>
</feature>
<organism evidence="9 10">
    <name type="scientific">Mycolicibacterium conceptionense</name>
    <dbReference type="NCBI Taxonomy" id="451644"/>
    <lineage>
        <taxon>Bacteria</taxon>
        <taxon>Bacillati</taxon>
        <taxon>Actinomycetota</taxon>
        <taxon>Actinomycetes</taxon>
        <taxon>Mycobacteriales</taxon>
        <taxon>Mycobacteriaceae</taxon>
        <taxon>Mycolicibacterium</taxon>
    </lineage>
</organism>
<accession>A0A0U1DY64</accession>
<keyword evidence="4 7" id="KW-0812">Transmembrane</keyword>
<dbReference type="EMBL" id="CTEF01000006">
    <property type="protein sequence ID" value="CQD23694.1"/>
    <property type="molecule type" value="Genomic_DNA"/>
</dbReference>
<dbReference type="Pfam" id="PF03176">
    <property type="entry name" value="MMPL"/>
    <property type="match status" value="1"/>
</dbReference>
<dbReference type="Gene3D" id="1.20.1640.10">
    <property type="entry name" value="Multidrug efflux transporter AcrB transmembrane domain"/>
    <property type="match status" value="1"/>
</dbReference>
<evidence type="ECO:0000259" key="8">
    <source>
        <dbReference type="Pfam" id="PF03176"/>
    </source>
</evidence>
<feature type="transmembrane region" description="Helical" evidence="7">
    <location>
        <begin position="251"/>
        <end position="271"/>
    </location>
</feature>
<comment type="similarity">
    <text evidence="2">Belongs to the resistance-nodulation-cell division (RND) (TC 2.A.6) family. MmpL subfamily.</text>
</comment>
<sequence length="451" mass="48673">MTSRPLSTRPPRVARVIRSLALPIILLWLVIAYVLGAFVPPLEQVEKEHSVSFIPTDAPSFEAVRRMGNSFGESKSNSVAMIVIEGQQPLGDETHRYYNELIRQLKADTAHVQHVQDFWGDPLTAGAAQSADNKAVYVQMSLSGDLGQPLSDESLQAVRDIVNRTPAPPGVQAYVTGPAAIVADLSESGNRTVLLVTGLSLSVILAMLLFFFRSIFTAVILLLLVGMQLQVARGVIALLGDHGLLGLSTYAVNLLVTLGIAAGTDYGIFYVGRYQEARQAGEDRETAFYTTYRSVAKVVLASGLTIAGAVFCLSFTRLPYFRTLGIPCALGMIVAVCVALTLIPAVLAVGSRIGLFEPRRNIIARRWRRLGTAIVRWPAPILVATCAVSLIGLLALPAYQPGYNDQKYLPKDIPANAGYEAAARHFPQSLMMAPDILLVEATTTSAIPRTS</sequence>
<dbReference type="SUPFAM" id="SSF82866">
    <property type="entry name" value="Multidrug efflux transporter AcrB transmembrane domain"/>
    <property type="match status" value="1"/>
</dbReference>
<reference evidence="9 10" key="1">
    <citation type="submission" date="2015-03" db="EMBL/GenBank/DDBJ databases">
        <authorList>
            <person name="Murphy D."/>
        </authorList>
    </citation>
    <scope>NUCLEOTIDE SEQUENCE [LARGE SCALE GENOMIC DNA]</scope>
    <source>
        <strain evidence="9 10">D16</strain>
    </source>
</reference>
<comment type="subcellular location">
    <subcellularLocation>
        <location evidence="1">Cell membrane</location>
        <topology evidence="1">Multi-pass membrane protein</topology>
    </subcellularLocation>
</comment>
<dbReference type="Proteomes" id="UP000182227">
    <property type="component" value="Unassembled WGS sequence"/>
</dbReference>
<feature type="transmembrane region" description="Helical" evidence="7">
    <location>
        <begin position="298"/>
        <end position="318"/>
    </location>
</feature>
<gene>
    <name evidence="9" type="ORF">BN970_06044</name>
</gene>
<evidence type="ECO:0000313" key="9">
    <source>
        <dbReference type="EMBL" id="CQD23694.1"/>
    </source>
</evidence>
<evidence type="ECO:0000256" key="6">
    <source>
        <dbReference type="ARBA" id="ARBA00023136"/>
    </source>
</evidence>
<evidence type="ECO:0000256" key="3">
    <source>
        <dbReference type="ARBA" id="ARBA00022475"/>
    </source>
</evidence>
<protein>
    <submittedName>
        <fullName evidence="9">Membrane protein MmpL</fullName>
    </submittedName>
</protein>
<keyword evidence="6 7" id="KW-0472">Membrane</keyword>
<feature type="domain" description="Membrane transport protein MMPL" evidence="8">
    <location>
        <begin position="53"/>
        <end position="381"/>
    </location>
</feature>
<proteinExistence type="inferred from homology"/>
<feature type="transmembrane region" description="Helical" evidence="7">
    <location>
        <begin position="219"/>
        <end position="239"/>
    </location>
</feature>
<evidence type="ECO:0000256" key="4">
    <source>
        <dbReference type="ARBA" id="ARBA00022692"/>
    </source>
</evidence>
<dbReference type="InterPro" id="IPR050545">
    <property type="entry name" value="Mycobact_MmpL"/>
</dbReference>
<dbReference type="FunFam" id="1.20.1640.10:FF:000020">
    <property type="entry name" value="Transmembrane transport protein MmpL10"/>
    <property type="match status" value="1"/>
</dbReference>
<keyword evidence="3" id="KW-1003">Cell membrane</keyword>
<evidence type="ECO:0000256" key="5">
    <source>
        <dbReference type="ARBA" id="ARBA00022989"/>
    </source>
</evidence>
<dbReference type="PANTHER" id="PTHR33406">
    <property type="entry name" value="MEMBRANE PROTEIN MJ1562-RELATED"/>
    <property type="match status" value="1"/>
</dbReference>
<evidence type="ECO:0000313" key="10">
    <source>
        <dbReference type="Proteomes" id="UP000182227"/>
    </source>
</evidence>
<feature type="transmembrane region" description="Helical" evidence="7">
    <location>
        <begin position="193"/>
        <end position="212"/>
    </location>
</feature>
<dbReference type="GO" id="GO:0005886">
    <property type="term" value="C:plasma membrane"/>
    <property type="evidence" value="ECO:0007669"/>
    <property type="project" value="UniProtKB-SubCell"/>
</dbReference>
<dbReference type="InterPro" id="IPR004869">
    <property type="entry name" value="MMPL_dom"/>
</dbReference>
<feature type="transmembrane region" description="Helical" evidence="7">
    <location>
        <begin position="324"/>
        <end position="356"/>
    </location>
</feature>
<evidence type="ECO:0000256" key="2">
    <source>
        <dbReference type="ARBA" id="ARBA00010157"/>
    </source>
</evidence>
<keyword evidence="5 7" id="KW-1133">Transmembrane helix</keyword>
<dbReference type="PANTHER" id="PTHR33406:SF6">
    <property type="entry name" value="MEMBRANE PROTEIN YDGH-RELATED"/>
    <property type="match status" value="1"/>
</dbReference>
<evidence type="ECO:0000256" key="7">
    <source>
        <dbReference type="SAM" id="Phobius"/>
    </source>
</evidence>
<name>A0A0U1DY64_9MYCO</name>